<evidence type="ECO:0000256" key="1">
    <source>
        <dbReference type="ARBA" id="ARBA00010634"/>
    </source>
</evidence>
<keyword evidence="5" id="KW-1185">Reference proteome</keyword>
<accession>A0A317MZZ1</accession>
<organism evidence="4 5">
    <name type="scientific">Plasticicumulans acidivorans</name>
    <dbReference type="NCBI Taxonomy" id="886464"/>
    <lineage>
        <taxon>Bacteria</taxon>
        <taxon>Pseudomonadati</taxon>
        <taxon>Pseudomonadota</taxon>
        <taxon>Gammaproteobacteria</taxon>
        <taxon>Candidatus Competibacteraceae</taxon>
        <taxon>Plasticicumulans</taxon>
    </lineage>
</organism>
<dbReference type="InterPro" id="IPR007428">
    <property type="entry name" value="MlaA"/>
</dbReference>
<dbReference type="AlphaFoldDB" id="A0A317MZZ1"/>
<comment type="caution">
    <text evidence="4">The sequence shown here is derived from an EMBL/GenBank/DDBJ whole genome shotgun (WGS) entry which is preliminary data.</text>
</comment>
<dbReference type="PANTHER" id="PTHR30035:SF3">
    <property type="entry name" value="INTERMEMBRANE PHOSPHOLIPID TRANSPORT SYSTEM LIPOPROTEIN MLAA"/>
    <property type="match status" value="1"/>
</dbReference>
<dbReference type="PANTHER" id="PTHR30035">
    <property type="entry name" value="LIPOPROTEIN VACJ-RELATED"/>
    <property type="match status" value="1"/>
</dbReference>
<dbReference type="PROSITE" id="PS51257">
    <property type="entry name" value="PROKAR_LIPOPROTEIN"/>
    <property type="match status" value="1"/>
</dbReference>
<dbReference type="OrthoDB" id="9785326at2"/>
<keyword evidence="2 3" id="KW-0732">Signal</keyword>
<name>A0A317MZZ1_9GAMM</name>
<comment type="similarity">
    <text evidence="1">Belongs to the MlaA family.</text>
</comment>
<dbReference type="EMBL" id="QGTJ01000001">
    <property type="protein sequence ID" value="PWV65563.1"/>
    <property type="molecule type" value="Genomic_DNA"/>
</dbReference>
<reference evidence="4 5" key="1">
    <citation type="submission" date="2018-05" db="EMBL/GenBank/DDBJ databases">
        <title>Genomic Encyclopedia of Type Strains, Phase IV (KMG-IV): sequencing the most valuable type-strain genomes for metagenomic binning, comparative biology and taxonomic classification.</title>
        <authorList>
            <person name="Goeker M."/>
        </authorList>
    </citation>
    <scope>NUCLEOTIDE SEQUENCE [LARGE SCALE GENOMIC DNA]</scope>
    <source>
        <strain evidence="4 5">DSM 23606</strain>
    </source>
</reference>
<evidence type="ECO:0000256" key="3">
    <source>
        <dbReference type="SAM" id="SignalP"/>
    </source>
</evidence>
<gene>
    <name evidence="4" type="ORF">C7443_10147</name>
</gene>
<dbReference type="RefSeq" id="WP_110016569.1">
    <property type="nucleotide sequence ID" value="NZ_QGTJ01000001.1"/>
</dbReference>
<evidence type="ECO:0000256" key="2">
    <source>
        <dbReference type="ARBA" id="ARBA00022729"/>
    </source>
</evidence>
<protein>
    <submittedName>
        <fullName evidence="4">Phospholipid-binding lipoprotein MlaA</fullName>
    </submittedName>
</protein>
<dbReference type="GO" id="GO:0016020">
    <property type="term" value="C:membrane"/>
    <property type="evidence" value="ECO:0007669"/>
    <property type="project" value="InterPro"/>
</dbReference>
<evidence type="ECO:0000313" key="5">
    <source>
        <dbReference type="Proteomes" id="UP000246569"/>
    </source>
</evidence>
<feature type="signal peptide" evidence="3">
    <location>
        <begin position="1"/>
        <end position="20"/>
    </location>
</feature>
<dbReference type="PRINTS" id="PR01805">
    <property type="entry name" value="VACJLIPOPROT"/>
</dbReference>
<dbReference type="Pfam" id="PF04333">
    <property type="entry name" value="MlaA"/>
    <property type="match status" value="1"/>
</dbReference>
<feature type="chain" id="PRO_5016377631" evidence="3">
    <location>
        <begin position="21"/>
        <end position="248"/>
    </location>
</feature>
<proteinExistence type="inferred from homology"/>
<dbReference type="GO" id="GO:0120010">
    <property type="term" value="P:intermembrane phospholipid transfer"/>
    <property type="evidence" value="ECO:0007669"/>
    <property type="project" value="TreeGrafter"/>
</dbReference>
<dbReference type="Proteomes" id="UP000246569">
    <property type="component" value="Unassembled WGS sequence"/>
</dbReference>
<evidence type="ECO:0000313" key="4">
    <source>
        <dbReference type="EMBL" id="PWV65563.1"/>
    </source>
</evidence>
<keyword evidence="4" id="KW-0449">Lipoprotein</keyword>
<sequence>MRRIERTAVAALLAALLSLAGGCAAVAPPIAAPAQASTERVGLAKLDLIEDPWEGFNRRMYRFNAWFDEAVFLPVVRGYRAVTPEFARNRVHDFFNNVADIDTMINAALQLQGRKTLDALARVTLNSTFGLLGAFDVADGLGLPQPQEDFGQTLGYWGVGSGPYLVLPLLGPSSLRDGVGRGVDFAARSAWQPDLLFGNWGQAVVMASFEAVDLRSTIAFRYYQSGSPFEYELLRLLYTKKREIDIGR</sequence>